<evidence type="ECO:0000313" key="2">
    <source>
        <dbReference type="Proteomes" id="UP000018291"/>
    </source>
</evidence>
<name>R4Z4G5_9ACTN</name>
<reference evidence="1 2" key="1">
    <citation type="journal article" date="2013" name="ISME J.">
        <title>Metabolic model for the filamentous 'Candidatus Microthrix parvicella' based on genomic and metagenomic analyses.</title>
        <authorList>
            <person name="Jon McIlroy S."/>
            <person name="Kristiansen R."/>
            <person name="Albertsen M."/>
            <person name="Michael Karst S."/>
            <person name="Rossetti S."/>
            <person name="Lund Nielsen J."/>
            <person name="Tandoi V."/>
            <person name="James Seviour R."/>
            <person name="Nielsen P.H."/>
        </authorList>
    </citation>
    <scope>NUCLEOTIDE SEQUENCE [LARGE SCALE GENOMIC DNA]</scope>
    <source>
        <strain evidence="1 2">RN1</strain>
    </source>
</reference>
<comment type="caution">
    <text evidence="1">The sequence shown here is derived from an EMBL/GenBank/DDBJ whole genome shotgun (WGS) entry which is preliminary data.</text>
</comment>
<dbReference type="HOGENOM" id="CLU_1292477_0_0_11"/>
<dbReference type="RefSeq" id="WP_012230523.1">
    <property type="nucleotide sequence ID" value="NZ_HG422565.1"/>
</dbReference>
<dbReference type="SUPFAM" id="SSF48452">
    <property type="entry name" value="TPR-like"/>
    <property type="match status" value="1"/>
</dbReference>
<dbReference type="EMBL" id="CANL01000078">
    <property type="protein sequence ID" value="CCM65628.1"/>
    <property type="molecule type" value="Genomic_DNA"/>
</dbReference>
<dbReference type="InterPro" id="IPR011990">
    <property type="entry name" value="TPR-like_helical_dom_sf"/>
</dbReference>
<dbReference type="Pfam" id="PF14559">
    <property type="entry name" value="TPR_19"/>
    <property type="match status" value="1"/>
</dbReference>
<dbReference type="Gene3D" id="1.25.40.10">
    <property type="entry name" value="Tetratricopeptide repeat domain"/>
    <property type="match status" value="1"/>
</dbReference>
<accession>R4Z4G5</accession>
<dbReference type="AlphaFoldDB" id="R4Z4G5"/>
<protein>
    <submittedName>
        <fullName evidence="1">Uncharacterized protein</fullName>
    </submittedName>
</protein>
<dbReference type="Proteomes" id="UP000018291">
    <property type="component" value="Unassembled WGS sequence"/>
</dbReference>
<keyword evidence="2" id="KW-1185">Reference proteome</keyword>
<organism evidence="1 2">
    <name type="scientific">Candidatus Neomicrothrix parvicella RN1</name>
    <dbReference type="NCBI Taxonomy" id="1229780"/>
    <lineage>
        <taxon>Bacteria</taxon>
        <taxon>Bacillati</taxon>
        <taxon>Actinomycetota</taxon>
        <taxon>Acidimicrobiia</taxon>
        <taxon>Acidimicrobiales</taxon>
        <taxon>Microthrixaceae</taxon>
        <taxon>Candidatus Neomicrothrix</taxon>
    </lineage>
</organism>
<proteinExistence type="predicted"/>
<gene>
    <name evidence="1" type="ORF">BN381_80158</name>
</gene>
<sequence>MNDDAMAPDTWARLSTLRALVADGRAELAVSRLRRLLHDEPNLGEGHALLASTLLSLHQPEEALRAADAAVQSAPDAAEGHHLRARILLQLGQAGPALAAAEAAVAREPLVPTYQRALMRAGFAANNLDAAQAGAVACARLAPEHPDGALGEAEVARRRGRLGRADGLITQLEASHPGHSGVRRLRLAIDADLVTAPKQGFFARIAARFRRSS</sequence>
<dbReference type="STRING" id="1229780.BN381_80158"/>
<evidence type="ECO:0000313" key="1">
    <source>
        <dbReference type="EMBL" id="CCM65628.1"/>
    </source>
</evidence>